<gene>
    <name evidence="1" type="ORF">ACFQMG_21155</name>
</gene>
<dbReference type="EMBL" id="JBHTAJ010000040">
    <property type="protein sequence ID" value="MFC7182062.1"/>
    <property type="molecule type" value="Genomic_DNA"/>
</dbReference>
<keyword evidence="2" id="KW-1185">Reference proteome</keyword>
<dbReference type="RefSeq" id="WP_345703728.1">
    <property type="nucleotide sequence ID" value="NZ_BAABKV010000001.1"/>
</dbReference>
<evidence type="ECO:0000313" key="1">
    <source>
        <dbReference type="EMBL" id="MFC7182062.1"/>
    </source>
</evidence>
<comment type="caution">
    <text evidence="1">The sequence shown here is derived from an EMBL/GenBank/DDBJ whole genome shotgun (WGS) entry which is preliminary data.</text>
</comment>
<protein>
    <submittedName>
        <fullName evidence="1">Uncharacterized protein</fullName>
    </submittedName>
</protein>
<evidence type="ECO:0000313" key="2">
    <source>
        <dbReference type="Proteomes" id="UP001596435"/>
    </source>
</evidence>
<organism evidence="1 2">
    <name type="scientific">Kitasatospora paranensis</name>
    <dbReference type="NCBI Taxonomy" id="258053"/>
    <lineage>
        <taxon>Bacteria</taxon>
        <taxon>Bacillati</taxon>
        <taxon>Actinomycetota</taxon>
        <taxon>Actinomycetes</taxon>
        <taxon>Kitasatosporales</taxon>
        <taxon>Streptomycetaceae</taxon>
        <taxon>Kitasatospora</taxon>
    </lineage>
</organism>
<sequence length="138" mass="13635">MGSAVLQALPGNSTVGALTAGTDDFNGWIGHLDHTVALNLGHAETAVNVAVAALQAAIGLAALRPGRLRTAAAWTGAGLSLIYWVAGQGLGQLSTGQATDPNTAPLIVLFACALASTTPAAALSDADRPSVPGRTAPS</sequence>
<reference evidence="2" key="1">
    <citation type="journal article" date="2019" name="Int. J. Syst. Evol. Microbiol.">
        <title>The Global Catalogue of Microorganisms (GCM) 10K type strain sequencing project: providing services to taxonomists for standard genome sequencing and annotation.</title>
        <authorList>
            <consortium name="The Broad Institute Genomics Platform"/>
            <consortium name="The Broad Institute Genome Sequencing Center for Infectious Disease"/>
            <person name="Wu L."/>
            <person name="Ma J."/>
        </authorList>
    </citation>
    <scope>NUCLEOTIDE SEQUENCE [LARGE SCALE GENOMIC DNA]</scope>
    <source>
        <strain evidence="2">CGMCC 1.12859</strain>
    </source>
</reference>
<name>A0ABW2G094_9ACTN</name>
<dbReference type="Proteomes" id="UP001596435">
    <property type="component" value="Unassembled WGS sequence"/>
</dbReference>
<accession>A0ABW2G094</accession>
<proteinExistence type="predicted"/>